<dbReference type="InterPro" id="IPR028098">
    <property type="entry name" value="Glyco_trans_4-like_N"/>
</dbReference>
<name>F7NNR0_9FIRM</name>
<keyword evidence="3" id="KW-1185">Reference proteome</keyword>
<gene>
    <name evidence="2" type="ORF">ALO_18757</name>
</gene>
<reference evidence="2 3" key="1">
    <citation type="journal article" date="2011" name="EMBO J.">
        <title>Structural diversity of bacterial flagellar motors.</title>
        <authorList>
            <person name="Chen S."/>
            <person name="Beeby M."/>
            <person name="Murphy G.E."/>
            <person name="Leadbetter J.R."/>
            <person name="Hendrixson D.R."/>
            <person name="Briegel A."/>
            <person name="Li Z."/>
            <person name="Shi J."/>
            <person name="Tocheva E.I."/>
            <person name="Muller A."/>
            <person name="Dobro M.J."/>
            <person name="Jensen G.J."/>
        </authorList>
    </citation>
    <scope>NUCLEOTIDE SEQUENCE [LARGE SCALE GENOMIC DNA]</scope>
    <source>
        <strain evidence="2 3">DSM 6540</strain>
    </source>
</reference>
<dbReference type="EMBL" id="AFGF01000234">
    <property type="protein sequence ID" value="EGO62244.1"/>
    <property type="molecule type" value="Genomic_DNA"/>
</dbReference>
<keyword evidence="2" id="KW-0808">Transferase</keyword>
<dbReference type="PANTHER" id="PTHR12526:SF626">
    <property type="entry name" value="GLL4300 PROTEIN"/>
    <property type="match status" value="1"/>
</dbReference>
<accession>F7NNR0</accession>
<dbReference type="AlphaFoldDB" id="F7NNR0"/>
<dbReference type="Pfam" id="PF13692">
    <property type="entry name" value="Glyco_trans_1_4"/>
    <property type="match status" value="1"/>
</dbReference>
<feature type="domain" description="Glycosyltransferase subfamily 4-like N-terminal" evidence="1">
    <location>
        <begin position="88"/>
        <end position="213"/>
    </location>
</feature>
<dbReference type="RefSeq" id="WP_004098857.1">
    <property type="nucleotide sequence ID" value="NZ_AFGF01000234.1"/>
</dbReference>
<dbReference type="GO" id="GO:0016740">
    <property type="term" value="F:transferase activity"/>
    <property type="evidence" value="ECO:0007669"/>
    <property type="project" value="UniProtKB-KW"/>
</dbReference>
<comment type="caution">
    <text evidence="2">The sequence shown here is derived from an EMBL/GenBank/DDBJ whole genome shotgun (WGS) entry which is preliminary data.</text>
</comment>
<protein>
    <submittedName>
        <fullName evidence="2">Glycosyl transferase, group 1</fullName>
    </submittedName>
</protein>
<dbReference type="Gene3D" id="3.40.50.2000">
    <property type="entry name" value="Glycogen Phosphorylase B"/>
    <property type="match status" value="2"/>
</dbReference>
<dbReference type="PANTHER" id="PTHR12526">
    <property type="entry name" value="GLYCOSYLTRANSFERASE"/>
    <property type="match status" value="1"/>
</dbReference>
<sequence length="503" mass="56861">MKISLFSTNDAGGAGKAALRLNRSLNIAGENSTLFVKWKNAESANVMQLNSAEIVNRVFDKTVIKHFFNNVYEGNTICSAMYPSVGFNYLTLLRDTNIVNLHWISTFVSVEAIAKIHQMGKPIVWTLHDQNPMTGGCHYTHGCEKYKIDCSDCPQLKENQYNITKSMLETKIKYLPKDIIIVTPSRWMADCARESTVFRSNRIEVIPNSIETELYKPMSKTYAKMQLDIPVTAKVILFGAYDLKEKRKGLEQLIQAIQYLMQDTEGRKLIEDKQLYILTFGQPSTLLTQLGIPYKTLSYIHEDERLALAYSAADVLALPSLEDNLPNLILESMACGTPVVAFKTGGMPDIIKDGDNGFLVPLNDAKGFATQIMAVFSGPPMNDNCRRLIVDHYRLDIQASRYQQLFAEIAELTTKAPKQKHIPYIFAESASVMMPLLCETAVELQAEHDALKQECDALRQKQDMLITCKNNLEAELQGVYRSKSWKITKPLREVISAMRRFKQ</sequence>
<organism evidence="2 3">
    <name type="scientific">Acetonema longum DSM 6540</name>
    <dbReference type="NCBI Taxonomy" id="1009370"/>
    <lineage>
        <taxon>Bacteria</taxon>
        <taxon>Bacillati</taxon>
        <taxon>Bacillota</taxon>
        <taxon>Negativicutes</taxon>
        <taxon>Acetonemataceae</taxon>
        <taxon>Acetonema</taxon>
    </lineage>
</organism>
<evidence type="ECO:0000259" key="1">
    <source>
        <dbReference type="Pfam" id="PF13439"/>
    </source>
</evidence>
<proteinExistence type="predicted"/>
<dbReference type="Pfam" id="PF13439">
    <property type="entry name" value="Glyco_transf_4"/>
    <property type="match status" value="1"/>
</dbReference>
<dbReference type="eggNOG" id="COG0438">
    <property type="taxonomic scope" value="Bacteria"/>
</dbReference>
<dbReference type="Proteomes" id="UP000003240">
    <property type="component" value="Unassembled WGS sequence"/>
</dbReference>
<dbReference type="SUPFAM" id="SSF53756">
    <property type="entry name" value="UDP-Glycosyltransferase/glycogen phosphorylase"/>
    <property type="match status" value="1"/>
</dbReference>
<dbReference type="STRING" id="1009370.ALO_18757"/>
<evidence type="ECO:0000313" key="3">
    <source>
        <dbReference type="Proteomes" id="UP000003240"/>
    </source>
</evidence>
<evidence type="ECO:0000313" key="2">
    <source>
        <dbReference type="EMBL" id="EGO62244.1"/>
    </source>
</evidence>